<dbReference type="Pfam" id="PF00437">
    <property type="entry name" value="T2SSE"/>
    <property type="match status" value="1"/>
</dbReference>
<comment type="similarity">
    <text evidence="1">Belongs to the GSP E family.</text>
</comment>
<evidence type="ECO:0000313" key="6">
    <source>
        <dbReference type="Proteomes" id="UP000007460"/>
    </source>
</evidence>
<accession>D5BQP3</accession>
<dbReference type="InterPro" id="IPR037257">
    <property type="entry name" value="T2SS_E_N_sf"/>
</dbReference>
<dbReference type="InterPro" id="IPR001482">
    <property type="entry name" value="T2SS/T4SS_dom"/>
</dbReference>
<dbReference type="Gene3D" id="3.40.50.300">
    <property type="entry name" value="P-loop containing nucleotide triphosphate hydrolases"/>
    <property type="match status" value="1"/>
</dbReference>
<evidence type="ECO:0000256" key="2">
    <source>
        <dbReference type="ARBA" id="ARBA00022741"/>
    </source>
</evidence>
<dbReference type="GO" id="GO:0005886">
    <property type="term" value="C:plasma membrane"/>
    <property type="evidence" value="ECO:0007669"/>
    <property type="project" value="TreeGrafter"/>
</dbReference>
<name>D5BQP3_PUNMI</name>
<feature type="domain" description="AAA+ ATPase" evidence="4">
    <location>
        <begin position="315"/>
        <end position="436"/>
    </location>
</feature>
<dbReference type="SUPFAM" id="SSF160246">
    <property type="entry name" value="EspE N-terminal domain-like"/>
    <property type="match status" value="1"/>
</dbReference>
<dbReference type="Gene3D" id="3.30.450.90">
    <property type="match status" value="1"/>
</dbReference>
<gene>
    <name evidence="5" type="ordered locus">SAR116_2518</name>
</gene>
<dbReference type="STRING" id="488538.SAR116_2518"/>
<dbReference type="RefSeq" id="WP_013047387.1">
    <property type="nucleotide sequence ID" value="NC_014010.1"/>
</dbReference>
<dbReference type="InterPro" id="IPR003593">
    <property type="entry name" value="AAA+_ATPase"/>
</dbReference>
<dbReference type="CDD" id="cd01129">
    <property type="entry name" value="PulE-GspE-like"/>
    <property type="match status" value="1"/>
</dbReference>
<dbReference type="SUPFAM" id="SSF52540">
    <property type="entry name" value="P-loop containing nucleoside triphosphate hydrolases"/>
    <property type="match status" value="1"/>
</dbReference>
<reference evidence="5 6" key="1">
    <citation type="journal article" date="2010" name="J. Bacteriol.">
        <title>Complete genome sequence of "Candidatus Puniceispirillum marinum" IMCC1322, a representative of the SAR116 clade in the Alphaproteobacteria.</title>
        <authorList>
            <person name="Oh H.M."/>
            <person name="Kwon K.K."/>
            <person name="Kang I."/>
            <person name="Kang S.G."/>
            <person name="Lee J.H."/>
            <person name="Kim S.J."/>
            <person name="Cho J.C."/>
        </authorList>
    </citation>
    <scope>NUCLEOTIDE SEQUENCE [LARGE SCALE GENOMIC DNA]</scope>
    <source>
        <strain evidence="5 6">IMCC1322</strain>
    </source>
</reference>
<dbReference type="PANTHER" id="PTHR30258">
    <property type="entry name" value="TYPE II SECRETION SYSTEM PROTEIN GSPE-RELATED"/>
    <property type="match status" value="1"/>
</dbReference>
<dbReference type="OrthoDB" id="9804785at2"/>
<evidence type="ECO:0000256" key="1">
    <source>
        <dbReference type="ARBA" id="ARBA00006611"/>
    </source>
</evidence>
<evidence type="ECO:0000259" key="4">
    <source>
        <dbReference type="SMART" id="SM00382"/>
    </source>
</evidence>
<dbReference type="Pfam" id="PF05157">
    <property type="entry name" value="MshEN"/>
    <property type="match status" value="1"/>
</dbReference>
<dbReference type="AlphaFoldDB" id="D5BQP3"/>
<dbReference type="EC" id="4.2.1.32" evidence="5"/>
<keyword evidence="5" id="KW-0456">Lyase</keyword>
<dbReference type="Proteomes" id="UP000007460">
    <property type="component" value="Chromosome"/>
</dbReference>
<dbReference type="GO" id="GO:0008730">
    <property type="term" value="F:L(+)-tartrate dehydratase activity"/>
    <property type="evidence" value="ECO:0007669"/>
    <property type="project" value="UniProtKB-EC"/>
</dbReference>
<proteinExistence type="inferred from homology"/>
<evidence type="ECO:0000313" key="5">
    <source>
        <dbReference type="EMBL" id="ADE40761.1"/>
    </source>
</evidence>
<dbReference type="HOGENOM" id="CLU_013446_10_6_5"/>
<dbReference type="GO" id="GO:0005524">
    <property type="term" value="F:ATP binding"/>
    <property type="evidence" value="ECO:0007669"/>
    <property type="project" value="UniProtKB-KW"/>
</dbReference>
<dbReference type="KEGG" id="apb:SAR116_2518"/>
<dbReference type="InterPro" id="IPR027417">
    <property type="entry name" value="P-loop_NTPase"/>
</dbReference>
<dbReference type="SMART" id="SM00382">
    <property type="entry name" value="AAA"/>
    <property type="match status" value="1"/>
</dbReference>
<dbReference type="GO" id="GO:0016887">
    <property type="term" value="F:ATP hydrolysis activity"/>
    <property type="evidence" value="ECO:0007669"/>
    <property type="project" value="TreeGrafter"/>
</dbReference>
<dbReference type="PANTHER" id="PTHR30258:SF1">
    <property type="entry name" value="PROTEIN TRANSPORT PROTEIN HOFB HOMOLOG"/>
    <property type="match status" value="1"/>
</dbReference>
<keyword evidence="2" id="KW-0547">Nucleotide-binding</keyword>
<organism evidence="5 6">
    <name type="scientific">Puniceispirillum marinum (strain IMCC1322)</name>
    <dbReference type="NCBI Taxonomy" id="488538"/>
    <lineage>
        <taxon>Bacteria</taxon>
        <taxon>Pseudomonadati</taxon>
        <taxon>Pseudomonadota</taxon>
        <taxon>Alphaproteobacteria</taxon>
        <taxon>Candidatus Puniceispirillales</taxon>
        <taxon>Candidatus Puniceispirillaceae</taxon>
        <taxon>Candidatus Puniceispirillum</taxon>
    </lineage>
</organism>
<dbReference type="eggNOG" id="COG2804">
    <property type="taxonomic scope" value="Bacteria"/>
</dbReference>
<sequence>MAIFSNEVADKVLRVMQSSNFVDPQKLSQAHSSSNGIPSALLETLIRSGGTDEELVHKVLSRAYALRRCQLEPRQVDVRALALIPVSFIDKHYAIPFQVENRFLRVGIIDPTTATLAGQLKSISNFNIEFQLISLSNFEALRTHERIKSVLDSAQKKPQHSISSGKPRRSKFALDNDELVPEFCDHILHSALDTGTSDIHIEPFRDIARVRFRIDGRLVIREEYSDYLFRNFLGVITRFKIMADCDISEKRLPQDGGITISYLGEDIDFRFNVLPGKNGERIVMRILKGDPSLSLSRIGLTSENYDKIVDAITAPQGMVLVTGPTGSGKTTTLYGCLQHINDPDLNIMTAEDPVEYYLEGVGQTQANEKIGLSFNAILRAFLRQDPEVILVGEIRDTETVEIAVKAALTGHLLLSTLHTNDAISTITRLMNMGVPPFMIAAATSLIVAQRLGRPNCKHCLINDPKATIASLRKIGFKDEDTEGWQPQIGAGCDECDGSGYKGRRGIYEVLRINPELEEAILKEALAPELLAAAKVDGFQTMQEIARGFVKEGVFSIAEYTRILVL</sequence>
<keyword evidence="6" id="KW-1185">Reference proteome</keyword>
<dbReference type="EMBL" id="CP001751">
    <property type="protein sequence ID" value="ADE40761.1"/>
    <property type="molecule type" value="Genomic_DNA"/>
</dbReference>
<dbReference type="InterPro" id="IPR007831">
    <property type="entry name" value="T2SS_GspE_N"/>
</dbReference>
<protein>
    <submittedName>
        <fullName evidence="5">Type II Secretion System PilB</fullName>
        <ecNumber evidence="5">4.2.1.32</ecNumber>
    </submittedName>
</protein>
<evidence type="ECO:0000256" key="3">
    <source>
        <dbReference type="ARBA" id="ARBA00022840"/>
    </source>
</evidence>
<keyword evidence="3" id="KW-0067">ATP-binding</keyword>